<keyword evidence="3" id="KW-1185">Reference proteome</keyword>
<proteinExistence type="predicted"/>
<evidence type="ECO:0000313" key="2">
    <source>
        <dbReference type="EMBL" id="TFY50711.1"/>
    </source>
</evidence>
<protein>
    <submittedName>
        <fullName evidence="2">Uncharacterized protein</fullName>
    </submittedName>
</protein>
<evidence type="ECO:0000313" key="3">
    <source>
        <dbReference type="Proteomes" id="UP000298327"/>
    </source>
</evidence>
<dbReference type="EMBL" id="SEOQ01001728">
    <property type="protein sequence ID" value="TFY50711.1"/>
    <property type="molecule type" value="Genomic_DNA"/>
</dbReference>
<dbReference type="AlphaFoldDB" id="A0A4Y9XND0"/>
<evidence type="ECO:0000256" key="1">
    <source>
        <dbReference type="SAM" id="MobiDB-lite"/>
    </source>
</evidence>
<feature type="region of interest" description="Disordered" evidence="1">
    <location>
        <begin position="74"/>
        <end position="113"/>
    </location>
</feature>
<sequence length="134" mass="14963">MQTQTQIPLAGIPIFSARRRRDGFLRRTRAGTGTDERALDRNLIYPYTQCLKCRSTRLAPTTPEMKTIAIDKSQPVQGPRRLPVTVRGSRSALPRSAHDAAEGGGGGTVSVSGAGSRMYRYRYRQRRVASRRRC</sequence>
<comment type="caution">
    <text evidence="2">The sequence shown here is derived from an EMBL/GenBank/DDBJ whole genome shotgun (WGS) entry which is preliminary data.</text>
</comment>
<accession>A0A4Y9XND0</accession>
<organism evidence="2 3">
    <name type="scientific">Dentipellis fragilis</name>
    <dbReference type="NCBI Taxonomy" id="205917"/>
    <lineage>
        <taxon>Eukaryota</taxon>
        <taxon>Fungi</taxon>
        <taxon>Dikarya</taxon>
        <taxon>Basidiomycota</taxon>
        <taxon>Agaricomycotina</taxon>
        <taxon>Agaricomycetes</taxon>
        <taxon>Russulales</taxon>
        <taxon>Hericiaceae</taxon>
        <taxon>Dentipellis</taxon>
    </lineage>
</organism>
<gene>
    <name evidence="2" type="ORF">EVG20_g11371</name>
</gene>
<name>A0A4Y9XND0_9AGAM</name>
<reference evidence="2 3" key="1">
    <citation type="submission" date="2019-02" db="EMBL/GenBank/DDBJ databases">
        <title>Genome sequencing of the rare red list fungi Dentipellis fragilis.</title>
        <authorList>
            <person name="Buettner E."/>
            <person name="Kellner H."/>
        </authorList>
    </citation>
    <scope>NUCLEOTIDE SEQUENCE [LARGE SCALE GENOMIC DNA]</scope>
    <source>
        <strain evidence="2 3">DSM 105465</strain>
    </source>
</reference>
<dbReference type="Proteomes" id="UP000298327">
    <property type="component" value="Unassembled WGS sequence"/>
</dbReference>